<dbReference type="EMBL" id="CP075546">
    <property type="protein sequence ID" value="QVV87524.1"/>
    <property type="molecule type" value="Genomic_DNA"/>
</dbReference>
<protein>
    <submittedName>
        <fullName evidence="2">Histone deacetylase</fullName>
    </submittedName>
</protein>
<keyword evidence="3" id="KW-1185">Reference proteome</keyword>
<evidence type="ECO:0000313" key="2">
    <source>
        <dbReference type="EMBL" id="QVV87524.1"/>
    </source>
</evidence>
<dbReference type="GO" id="GO:0040029">
    <property type="term" value="P:epigenetic regulation of gene expression"/>
    <property type="evidence" value="ECO:0007669"/>
    <property type="project" value="TreeGrafter"/>
</dbReference>
<dbReference type="PANTHER" id="PTHR10625:SF10">
    <property type="entry name" value="HISTONE DEACETYLASE HDAC1"/>
    <property type="match status" value="1"/>
</dbReference>
<dbReference type="Gene3D" id="3.40.800.20">
    <property type="entry name" value="Histone deacetylase domain"/>
    <property type="match status" value="1"/>
</dbReference>
<dbReference type="PANTHER" id="PTHR10625">
    <property type="entry name" value="HISTONE DEACETYLASE HDAC1-RELATED"/>
    <property type="match status" value="1"/>
</dbReference>
<dbReference type="InterPro" id="IPR023801">
    <property type="entry name" value="His_deacetylse_dom"/>
</dbReference>
<dbReference type="InterPro" id="IPR000286">
    <property type="entry name" value="HDACs"/>
</dbReference>
<dbReference type="CDD" id="cd09992">
    <property type="entry name" value="HDAC_classII"/>
    <property type="match status" value="1"/>
</dbReference>
<dbReference type="Pfam" id="PF00850">
    <property type="entry name" value="Hist_deacetyl"/>
    <property type="match status" value="1"/>
</dbReference>
<accession>A0A8E7EHX7</accession>
<dbReference type="Proteomes" id="UP000680656">
    <property type="component" value="Chromosome"/>
</dbReference>
<name>A0A8E7EHX7_9EURY</name>
<dbReference type="KEGG" id="mrtj:KHC33_09065"/>
<dbReference type="SUPFAM" id="SSF52768">
    <property type="entry name" value="Arginase/deacetylase"/>
    <property type="match status" value="1"/>
</dbReference>
<reference evidence="2 3" key="1">
    <citation type="submission" date="2021-05" db="EMBL/GenBank/DDBJ databases">
        <title>A novel Methanospirillum isolate from a pyrite-forming mixed culture.</title>
        <authorList>
            <person name="Bunk B."/>
            <person name="Sproer C."/>
            <person name="Spring S."/>
            <person name="Pester M."/>
        </authorList>
    </citation>
    <scope>NUCLEOTIDE SEQUENCE [LARGE SCALE GENOMIC DNA]</scope>
    <source>
        <strain evidence="2 3">J.3.6.1-F.2.7.3</strain>
    </source>
</reference>
<sequence>MTCGVVYHPSYLMHQQSPSHPERRERLAYTLDQLQEEGIFDLPQIKLITPRIALRDEVLLVHSIEYLRFLEQTSVSGGTIDADTYVPKGLIHDALLASGGAIAGAEAVLNQEVKNCFVLARPPGHHAGRSQGGGFCYLNNVAIMVRYLQRRGLRRIMILDWDAHHGNGTEEIFYDDPTVLFCSVHQYPFYPGSGRVEDIGFGDGKGYNINLPIPAGSSDKVYRYLLEEVILPLADEYMPDAIAISAGQDNHFSDPLTGLALTAQGYAQLMQEMCILADSICFGRIIAVLEGGYGIEGGLPYTNLGLIAAMAGLDISGIREPEIYRSMLLNEFSEDAFSTVIKMVSDLKKKLADHWYFIRRYE</sequence>
<dbReference type="PRINTS" id="PR01270">
    <property type="entry name" value="HDASUPER"/>
</dbReference>
<gene>
    <name evidence="2" type="ORF">KHC33_09065</name>
</gene>
<feature type="domain" description="Histone deacetylase" evidence="1">
    <location>
        <begin position="20"/>
        <end position="296"/>
    </location>
</feature>
<proteinExistence type="predicted"/>
<dbReference type="GO" id="GO:0004407">
    <property type="term" value="F:histone deacetylase activity"/>
    <property type="evidence" value="ECO:0007669"/>
    <property type="project" value="TreeGrafter"/>
</dbReference>
<evidence type="ECO:0000313" key="3">
    <source>
        <dbReference type="Proteomes" id="UP000680656"/>
    </source>
</evidence>
<organism evidence="2 3">
    <name type="scientific">Methanospirillum purgamenti</name>
    <dbReference type="NCBI Taxonomy" id="2834276"/>
    <lineage>
        <taxon>Archaea</taxon>
        <taxon>Methanobacteriati</taxon>
        <taxon>Methanobacteriota</taxon>
        <taxon>Stenosarchaea group</taxon>
        <taxon>Methanomicrobia</taxon>
        <taxon>Methanomicrobiales</taxon>
        <taxon>Methanospirillaceae</taxon>
        <taxon>Methanospirillum</taxon>
    </lineage>
</organism>
<dbReference type="InterPro" id="IPR037138">
    <property type="entry name" value="His_deacetylse_dom_sf"/>
</dbReference>
<dbReference type="AlphaFoldDB" id="A0A8E7EHX7"/>
<dbReference type="InterPro" id="IPR023696">
    <property type="entry name" value="Ureohydrolase_dom_sf"/>
</dbReference>
<evidence type="ECO:0000259" key="1">
    <source>
        <dbReference type="Pfam" id="PF00850"/>
    </source>
</evidence>
<dbReference type="RefSeq" id="WP_214418345.1">
    <property type="nucleotide sequence ID" value="NZ_CP075546.1"/>
</dbReference>
<dbReference type="GeneID" id="65097331"/>